<comment type="cofactor">
    <cofactor evidence="1">
        <name>Fe(2+)</name>
        <dbReference type="ChEBI" id="CHEBI:29033"/>
    </cofactor>
</comment>
<evidence type="ECO:0000313" key="10">
    <source>
        <dbReference type="EMBL" id="MBC3765400.1"/>
    </source>
</evidence>
<dbReference type="InterPro" id="IPR037151">
    <property type="entry name" value="AlkB-like_sf"/>
</dbReference>
<dbReference type="EMBL" id="JACNEP010000003">
    <property type="protein sequence ID" value="MBC3765400.1"/>
    <property type="molecule type" value="Genomic_DNA"/>
</dbReference>
<dbReference type="Pfam" id="PF13532">
    <property type="entry name" value="2OG-FeII_Oxy_2"/>
    <property type="match status" value="1"/>
</dbReference>
<keyword evidence="4" id="KW-0460">Magnesium</keyword>
<keyword evidence="8" id="KW-0234">DNA repair</keyword>
<dbReference type="PANTHER" id="PTHR31212">
    <property type="entry name" value="ALPHA-KETOGLUTARATE-DEPENDENT DIOXYGENASE ALKB HOMOLOG 3"/>
    <property type="match status" value="1"/>
</dbReference>
<dbReference type="RefSeq" id="WP_186505870.1">
    <property type="nucleotide sequence ID" value="NZ_JACNEP010000003.1"/>
</dbReference>
<dbReference type="Proteomes" id="UP000601768">
    <property type="component" value="Unassembled WGS sequence"/>
</dbReference>
<feature type="domain" description="Fe2OG dioxygenase" evidence="9">
    <location>
        <begin position="104"/>
        <end position="201"/>
    </location>
</feature>
<proteinExistence type="predicted"/>
<keyword evidence="7" id="KW-0408">Iron</keyword>
<dbReference type="SUPFAM" id="SSF51197">
    <property type="entry name" value="Clavaminate synthase-like"/>
    <property type="match status" value="1"/>
</dbReference>
<dbReference type="GO" id="GO:0006307">
    <property type="term" value="P:DNA alkylation repair"/>
    <property type="evidence" value="ECO:0007669"/>
    <property type="project" value="InterPro"/>
</dbReference>
<reference evidence="10" key="1">
    <citation type="journal article" date="2018" name="Int. J. Syst. Evol. Microbiol.">
        <title>Neptunicella marina gen. nov., sp. nov., isolated from surface seawater.</title>
        <authorList>
            <person name="Liu X."/>
            <person name="Lai Q."/>
            <person name="Du Y."/>
            <person name="Zhang X."/>
            <person name="Liu Z."/>
            <person name="Sun F."/>
            <person name="Shao Z."/>
        </authorList>
    </citation>
    <scope>NUCLEOTIDE SEQUENCE</scope>
    <source>
        <strain evidence="10">S27-2</strain>
    </source>
</reference>
<dbReference type="GO" id="GO:0051213">
    <property type="term" value="F:dioxygenase activity"/>
    <property type="evidence" value="ECO:0007669"/>
    <property type="project" value="UniProtKB-KW"/>
</dbReference>
<accession>A0A8J6IP60</accession>
<evidence type="ECO:0000256" key="7">
    <source>
        <dbReference type="ARBA" id="ARBA00023004"/>
    </source>
</evidence>
<comment type="caution">
    <text evidence="10">The sequence shown here is derived from an EMBL/GenBank/DDBJ whole genome shotgun (WGS) entry which is preliminary data.</text>
</comment>
<dbReference type="Gene3D" id="2.60.120.590">
    <property type="entry name" value="Alpha-ketoglutarate-dependent dioxygenase AlkB-like"/>
    <property type="match status" value="1"/>
</dbReference>
<evidence type="ECO:0000256" key="4">
    <source>
        <dbReference type="ARBA" id="ARBA00022842"/>
    </source>
</evidence>
<reference evidence="10" key="2">
    <citation type="submission" date="2020-08" db="EMBL/GenBank/DDBJ databases">
        <authorList>
            <person name="Lai Q."/>
        </authorList>
    </citation>
    <scope>NUCLEOTIDE SEQUENCE</scope>
    <source>
        <strain evidence="10">S27-2</strain>
    </source>
</reference>
<evidence type="ECO:0000313" key="11">
    <source>
        <dbReference type="Proteomes" id="UP000601768"/>
    </source>
</evidence>
<dbReference type="GO" id="GO:0016705">
    <property type="term" value="F:oxidoreductase activity, acting on paired donors, with incorporation or reduction of molecular oxygen"/>
    <property type="evidence" value="ECO:0007669"/>
    <property type="project" value="UniProtKB-ARBA"/>
</dbReference>
<dbReference type="InterPro" id="IPR027450">
    <property type="entry name" value="AlkB-like"/>
</dbReference>
<keyword evidence="2" id="KW-0479">Metal-binding</keyword>
<sequence length="211" mass="24715">MKQFTFDLTQNSDIPLPQANIRYFSHFIQTEQAENVLRILTNELQWRQDYIRLYGREHKIPRLQAWYGDVGTDYQYSGLKMNPIPWHPLLLQLKKRCEVECATLFNSVLCNYYRDGQDSMGMHSDDESELGIEPTIASLSFGQPRILIFKHKSSGKRHKIELEHGSLLVMAGATQTYWQHGIDKTRRNVAPRLNLTFRHIKRVIKRVINSV</sequence>
<keyword evidence="11" id="KW-1185">Reference proteome</keyword>
<dbReference type="InterPro" id="IPR032854">
    <property type="entry name" value="ALKBH3"/>
</dbReference>
<dbReference type="GO" id="GO:0032451">
    <property type="term" value="F:demethylase activity"/>
    <property type="evidence" value="ECO:0007669"/>
    <property type="project" value="UniProtKB-ARBA"/>
</dbReference>
<dbReference type="FunFam" id="2.60.120.590:FF:000004">
    <property type="entry name" value="DNA oxidative demethylase ALKBH2"/>
    <property type="match status" value="1"/>
</dbReference>
<dbReference type="GO" id="GO:0140097">
    <property type="term" value="F:catalytic activity, acting on DNA"/>
    <property type="evidence" value="ECO:0007669"/>
    <property type="project" value="UniProtKB-ARBA"/>
</dbReference>
<dbReference type="AlphaFoldDB" id="A0A8J6IP60"/>
<keyword evidence="3" id="KW-0227">DNA damage</keyword>
<protein>
    <submittedName>
        <fullName evidence="10">Alpha-ketoglutarate-dependent dioxygenase AlkB</fullName>
    </submittedName>
</protein>
<evidence type="ECO:0000256" key="3">
    <source>
        <dbReference type="ARBA" id="ARBA00022763"/>
    </source>
</evidence>
<dbReference type="InterPro" id="IPR005123">
    <property type="entry name" value="Oxoglu/Fe-dep_dioxygenase_dom"/>
</dbReference>
<dbReference type="PROSITE" id="PS51471">
    <property type="entry name" value="FE2OG_OXY"/>
    <property type="match status" value="1"/>
</dbReference>
<organism evidence="10 11">
    <name type="scientific">Neptunicella marina</name>
    <dbReference type="NCBI Taxonomy" id="2125989"/>
    <lineage>
        <taxon>Bacteria</taxon>
        <taxon>Pseudomonadati</taxon>
        <taxon>Pseudomonadota</taxon>
        <taxon>Gammaproteobacteria</taxon>
        <taxon>Alteromonadales</taxon>
        <taxon>Alteromonadaceae</taxon>
        <taxon>Neptunicella</taxon>
    </lineage>
</organism>
<dbReference type="PANTHER" id="PTHR31212:SF4">
    <property type="entry name" value="ALPHA-KETOGLUTARATE-DEPENDENT DIOXYGENASE ALKB HOMOLOG 3"/>
    <property type="match status" value="1"/>
</dbReference>
<dbReference type="GO" id="GO:0046872">
    <property type="term" value="F:metal ion binding"/>
    <property type="evidence" value="ECO:0007669"/>
    <property type="project" value="UniProtKB-KW"/>
</dbReference>
<keyword evidence="5 10" id="KW-0223">Dioxygenase</keyword>
<evidence type="ECO:0000256" key="8">
    <source>
        <dbReference type="ARBA" id="ARBA00023204"/>
    </source>
</evidence>
<evidence type="ECO:0000259" key="9">
    <source>
        <dbReference type="PROSITE" id="PS51471"/>
    </source>
</evidence>
<keyword evidence="6" id="KW-0560">Oxidoreductase</keyword>
<evidence type="ECO:0000256" key="2">
    <source>
        <dbReference type="ARBA" id="ARBA00022723"/>
    </source>
</evidence>
<evidence type="ECO:0000256" key="6">
    <source>
        <dbReference type="ARBA" id="ARBA00023002"/>
    </source>
</evidence>
<dbReference type="GO" id="GO:0016787">
    <property type="term" value="F:hydrolase activity"/>
    <property type="evidence" value="ECO:0007669"/>
    <property type="project" value="UniProtKB-ARBA"/>
</dbReference>
<gene>
    <name evidence="10" type="ORF">H8B19_05895</name>
</gene>
<evidence type="ECO:0000256" key="1">
    <source>
        <dbReference type="ARBA" id="ARBA00001954"/>
    </source>
</evidence>
<name>A0A8J6IP60_9ALTE</name>
<evidence type="ECO:0000256" key="5">
    <source>
        <dbReference type="ARBA" id="ARBA00022964"/>
    </source>
</evidence>